<proteinExistence type="predicted"/>
<gene>
    <name evidence="1" type="ORF">CLV60_105307</name>
</gene>
<name>A0A2P8G6G8_9BACT</name>
<dbReference type="Proteomes" id="UP000241964">
    <property type="component" value="Unassembled WGS sequence"/>
</dbReference>
<comment type="caution">
    <text evidence="1">The sequence shown here is derived from an EMBL/GenBank/DDBJ whole genome shotgun (WGS) entry which is preliminary data.</text>
</comment>
<sequence length="360" mass="40343">MVLHPEENQQLFYFCKKIDLKMRRNFDLRRVSGALALTLILGLLLSAKDVKAQNRGFFVPYSTAGFGIGTSSYYGDLAPYRRPLASTFKMIRWSVGGNYTRHFTPRLAARASFIYARIAGDDYIMNRDSKHVTSIYYARNLHFRNDLKEFSIQGIYKLTPDNRSYDRRPQLGWYLFAGVALTAHNPKALDSLNGDWVKLQPLGTEGQGNEGYAKPYSLVQFAIPLGIGVRYKINSKFDISAELGYRKTFTDYLDDAHGAYADPALFADNPTAALVANRTTEKFAARKGTDRTNDVRKFMDANYPGALAAGEDPFAKLPTTGFGAPGTERGNSPTQKDAYLFGMITVHYMLPSQVKCPPLR</sequence>
<keyword evidence="2" id="KW-1185">Reference proteome</keyword>
<dbReference type="AlphaFoldDB" id="A0A2P8G6G8"/>
<evidence type="ECO:0000313" key="1">
    <source>
        <dbReference type="EMBL" id="PSL29465.1"/>
    </source>
</evidence>
<accession>A0A2P8G6G8</accession>
<organism evidence="1 2">
    <name type="scientific">Dyadobacter jiangsuensis</name>
    <dbReference type="NCBI Taxonomy" id="1591085"/>
    <lineage>
        <taxon>Bacteria</taxon>
        <taxon>Pseudomonadati</taxon>
        <taxon>Bacteroidota</taxon>
        <taxon>Cytophagia</taxon>
        <taxon>Cytophagales</taxon>
        <taxon>Spirosomataceae</taxon>
        <taxon>Dyadobacter</taxon>
    </lineage>
</organism>
<reference evidence="1 2" key="1">
    <citation type="submission" date="2018-03" db="EMBL/GenBank/DDBJ databases">
        <title>Genomic Encyclopedia of Archaeal and Bacterial Type Strains, Phase II (KMG-II): from individual species to whole genera.</title>
        <authorList>
            <person name="Goeker M."/>
        </authorList>
    </citation>
    <scope>NUCLEOTIDE SEQUENCE [LARGE SCALE GENOMIC DNA]</scope>
    <source>
        <strain evidence="1 2">DSM 29057</strain>
    </source>
</reference>
<protein>
    <submittedName>
        <fullName evidence="1">Outer membrane protein with beta-barrel domain</fullName>
    </submittedName>
</protein>
<evidence type="ECO:0000313" key="2">
    <source>
        <dbReference type="Proteomes" id="UP000241964"/>
    </source>
</evidence>
<dbReference type="EMBL" id="PYAS01000005">
    <property type="protein sequence ID" value="PSL29465.1"/>
    <property type="molecule type" value="Genomic_DNA"/>
</dbReference>
<dbReference type="OrthoDB" id="654178at2"/>